<reference evidence="2 3" key="1">
    <citation type="journal article" date="2012" name="Genome Biol.">
        <title>Sequencing three crocodilian genomes to illuminate the evolution of archosaurs and amniotes.</title>
        <authorList>
            <person name="St John J.A."/>
            <person name="Braun E.L."/>
            <person name="Isberg S.R."/>
            <person name="Miles L.G."/>
            <person name="Chong A.Y."/>
            <person name="Gongora J."/>
            <person name="Dalzell P."/>
            <person name="Moran C."/>
            <person name="Bed'hom B."/>
            <person name="Abzhanov A."/>
            <person name="Burgess S.C."/>
            <person name="Cooksey A.M."/>
            <person name="Castoe T.A."/>
            <person name="Crawford N.G."/>
            <person name="Densmore L.D."/>
            <person name="Drew J.C."/>
            <person name="Edwards S.V."/>
            <person name="Faircloth B.C."/>
            <person name="Fujita M.K."/>
            <person name="Greenwold M.J."/>
            <person name="Hoffmann F.G."/>
            <person name="Howard J.M."/>
            <person name="Iguchi T."/>
            <person name="Janes D.E."/>
            <person name="Khan S.Y."/>
            <person name="Kohno S."/>
            <person name="de Koning A.J."/>
            <person name="Lance S.L."/>
            <person name="McCarthy F.M."/>
            <person name="McCormack J.E."/>
            <person name="Merchant M.E."/>
            <person name="Peterson D.G."/>
            <person name="Pollock D.D."/>
            <person name="Pourmand N."/>
            <person name="Raney B.J."/>
            <person name="Roessler K.A."/>
            <person name="Sanford J.R."/>
            <person name="Sawyer R.H."/>
            <person name="Schmidt C.J."/>
            <person name="Triplett E.W."/>
            <person name="Tuberville T.D."/>
            <person name="Venegas-Anaya M."/>
            <person name="Howard J.T."/>
            <person name="Jarvis E.D."/>
            <person name="Guillette L.J.Jr."/>
            <person name="Glenn T.C."/>
            <person name="Green R.E."/>
            <person name="Ray D.A."/>
        </authorList>
    </citation>
    <scope>NUCLEOTIDE SEQUENCE [LARGE SCALE GENOMIC DNA]</scope>
    <source>
        <strain evidence="2">KSC_2009_1</strain>
    </source>
</reference>
<sequence>MVVSAVQGGGASQSQSNPVDPDDFTSSFPMTVFESLACILYGNGKTVEEFPCCGTSENQTKSVPQGTLESVH</sequence>
<proteinExistence type="predicted"/>
<feature type="compositionally biased region" description="Polar residues" evidence="1">
    <location>
        <begin position="12"/>
        <end position="25"/>
    </location>
</feature>
<comment type="caution">
    <text evidence="2">The sequence shown here is derived from an EMBL/GenBank/DDBJ whole genome shotgun (WGS) entry which is preliminary data.</text>
</comment>
<keyword evidence="3" id="KW-1185">Reference proteome</keyword>
<organism evidence="2 3">
    <name type="scientific">Alligator mississippiensis</name>
    <name type="common">American alligator</name>
    <dbReference type="NCBI Taxonomy" id="8496"/>
    <lineage>
        <taxon>Eukaryota</taxon>
        <taxon>Metazoa</taxon>
        <taxon>Chordata</taxon>
        <taxon>Craniata</taxon>
        <taxon>Vertebrata</taxon>
        <taxon>Euteleostomi</taxon>
        <taxon>Archelosauria</taxon>
        <taxon>Archosauria</taxon>
        <taxon>Crocodylia</taxon>
        <taxon>Alligatoridae</taxon>
        <taxon>Alligatorinae</taxon>
        <taxon>Alligator</taxon>
    </lineage>
</organism>
<dbReference type="EMBL" id="AKHW03006853">
    <property type="protein sequence ID" value="KYO18115.1"/>
    <property type="molecule type" value="Genomic_DNA"/>
</dbReference>
<protein>
    <submittedName>
        <fullName evidence="2">Uncharacterized protein</fullName>
    </submittedName>
</protein>
<name>A0A151M0S5_ALLMI</name>
<gene>
    <name evidence="2" type="ORF">Y1Q_0011696</name>
</gene>
<dbReference type="AlphaFoldDB" id="A0A151M0S5"/>
<feature type="region of interest" description="Disordered" evidence="1">
    <location>
        <begin position="1"/>
        <end position="25"/>
    </location>
</feature>
<dbReference type="Proteomes" id="UP000050525">
    <property type="component" value="Unassembled WGS sequence"/>
</dbReference>
<accession>A0A151M0S5</accession>
<evidence type="ECO:0000313" key="2">
    <source>
        <dbReference type="EMBL" id="KYO18115.1"/>
    </source>
</evidence>
<evidence type="ECO:0000256" key="1">
    <source>
        <dbReference type="SAM" id="MobiDB-lite"/>
    </source>
</evidence>
<evidence type="ECO:0000313" key="3">
    <source>
        <dbReference type="Proteomes" id="UP000050525"/>
    </source>
</evidence>